<evidence type="ECO:0000313" key="2">
    <source>
        <dbReference type="Proteomes" id="UP001627154"/>
    </source>
</evidence>
<comment type="caution">
    <text evidence="1">The sequence shown here is derived from an EMBL/GenBank/DDBJ whole genome shotgun (WGS) entry which is preliminary data.</text>
</comment>
<dbReference type="AlphaFoldDB" id="A0ABD2WLX4"/>
<reference evidence="1 2" key="1">
    <citation type="journal article" date="2024" name="bioRxiv">
        <title>A reference genome for Trichogramma kaykai: A tiny desert-dwelling parasitoid wasp with competing sex-ratio distorters.</title>
        <authorList>
            <person name="Culotta J."/>
            <person name="Lindsey A.R."/>
        </authorList>
    </citation>
    <scope>NUCLEOTIDE SEQUENCE [LARGE SCALE GENOMIC DNA]</scope>
    <source>
        <strain evidence="1 2">KSX58</strain>
    </source>
</reference>
<dbReference type="Proteomes" id="UP001627154">
    <property type="component" value="Unassembled WGS sequence"/>
</dbReference>
<sequence length="266" mass="30089">MHEDTTRYIETHRCMAKKRKRKEEAAVHIRPKAFSSSGKMQICPLYSAIRILNRPICLCMLRIKASTAAFRTTSILVASPGQFNFFLACRKVASFFLLRTCLLACICIHNNENVTSCSLAPPPSHHQQQLLVYFAGCDYLAFSLANARAHRWHVKEGFVKNKSIKRGKGPLHNNRKSRMISWTGNTIRCSQEVSKYIVQSAGREVHRIYIVVRATTSPSELARISALVATHQSVDARACMGELTRTRVIYMHEQKQRAVLVADATK</sequence>
<accession>A0ABD2WLX4</accession>
<organism evidence="1 2">
    <name type="scientific">Trichogramma kaykai</name>
    <dbReference type="NCBI Taxonomy" id="54128"/>
    <lineage>
        <taxon>Eukaryota</taxon>
        <taxon>Metazoa</taxon>
        <taxon>Ecdysozoa</taxon>
        <taxon>Arthropoda</taxon>
        <taxon>Hexapoda</taxon>
        <taxon>Insecta</taxon>
        <taxon>Pterygota</taxon>
        <taxon>Neoptera</taxon>
        <taxon>Endopterygota</taxon>
        <taxon>Hymenoptera</taxon>
        <taxon>Apocrita</taxon>
        <taxon>Proctotrupomorpha</taxon>
        <taxon>Chalcidoidea</taxon>
        <taxon>Trichogrammatidae</taxon>
        <taxon>Trichogramma</taxon>
    </lineage>
</organism>
<proteinExistence type="predicted"/>
<keyword evidence="2" id="KW-1185">Reference proteome</keyword>
<dbReference type="EMBL" id="JBJJXI010000094">
    <property type="protein sequence ID" value="KAL3394018.1"/>
    <property type="molecule type" value="Genomic_DNA"/>
</dbReference>
<gene>
    <name evidence="1" type="ORF">TKK_011688</name>
</gene>
<evidence type="ECO:0000313" key="1">
    <source>
        <dbReference type="EMBL" id="KAL3394018.1"/>
    </source>
</evidence>
<protein>
    <submittedName>
        <fullName evidence="1">Uncharacterized protein</fullName>
    </submittedName>
</protein>
<name>A0ABD2WLX4_9HYME</name>